<dbReference type="GO" id="GO:0005975">
    <property type="term" value="P:carbohydrate metabolic process"/>
    <property type="evidence" value="ECO:0007669"/>
    <property type="project" value="InterPro"/>
</dbReference>
<name>A0A1I2HFY9_9BACT</name>
<keyword evidence="8" id="KW-1185">Reference proteome</keyword>
<evidence type="ECO:0000313" key="8">
    <source>
        <dbReference type="Proteomes" id="UP000198964"/>
    </source>
</evidence>
<dbReference type="InterPro" id="IPR008928">
    <property type="entry name" value="6-hairpin_glycosidase_sf"/>
</dbReference>
<dbReference type="Pfam" id="PF17678">
    <property type="entry name" value="Glyco_hydro_92N"/>
    <property type="match status" value="1"/>
</dbReference>
<comment type="cofactor">
    <cofactor evidence="1">
        <name>Ca(2+)</name>
        <dbReference type="ChEBI" id="CHEBI:29108"/>
    </cofactor>
</comment>
<comment type="subunit">
    <text evidence="2">Monomer.</text>
</comment>
<dbReference type="InterPro" id="IPR041371">
    <property type="entry name" value="GH92_N"/>
</dbReference>
<dbReference type="SUPFAM" id="SSF48208">
    <property type="entry name" value="Six-hairpin glycosidases"/>
    <property type="match status" value="1"/>
</dbReference>
<dbReference type="GO" id="GO:0030246">
    <property type="term" value="F:carbohydrate binding"/>
    <property type="evidence" value="ECO:0007669"/>
    <property type="project" value="InterPro"/>
</dbReference>
<evidence type="ECO:0000256" key="3">
    <source>
        <dbReference type="ARBA" id="ARBA00022837"/>
    </source>
</evidence>
<dbReference type="PANTHER" id="PTHR12143:SF39">
    <property type="entry name" value="SECRETED PROTEIN"/>
    <property type="match status" value="1"/>
</dbReference>
<protein>
    <submittedName>
        <fullName evidence="7">Alpha-1,2-mannosidase, putative</fullName>
    </submittedName>
</protein>
<evidence type="ECO:0000256" key="2">
    <source>
        <dbReference type="ARBA" id="ARBA00011245"/>
    </source>
</evidence>
<dbReference type="GO" id="GO:0000224">
    <property type="term" value="F:peptide-N4-(N-acetyl-beta-glucosaminyl)asparagine amidase activity"/>
    <property type="evidence" value="ECO:0007669"/>
    <property type="project" value="TreeGrafter"/>
</dbReference>
<dbReference type="PROSITE" id="PS51257">
    <property type="entry name" value="PROKAR_LIPOPROTEIN"/>
    <property type="match status" value="1"/>
</dbReference>
<sequence>MRLSAILFVACCFLQACNAPQKQEVQSVPSVLDYVDPFIGTGGHVHTFPGATVPFGMVQLSPDGDTKGWDWCSGYHQSDNSLMGFSHTHLSGTGWSDLGDILVMPTTGEVKMVPGSKENPDEGFRSRFSHDNEEASAGYYRVFLKDYAIDAELTTTERVGIHRYTFPKSDAAHVIFDPTHKIFGKTLLSSVSVGKDVVRGYSHSTGWGGERTTYFTAKFSKPFSAAGVYKDGQKLEGQIEAEAEDAKAWVSFETEEGEQIEVKVAISGVSQEGADKNLKVEASGKDFDTVLAEAKAKWEEKLSRIQVTGGTEDQKTIFYTGLYHNFIAPNLWMDVDGKYWALDQKLQADGFANYSTFSLWDTFRATHPLLSIIDQKTTADFANSLIARYHDGNGTMPVWELTGYDNVCMIGYHSVSMINDALAKGVKGIDPEKALEAMIDASLTCKESSSDGACGLNEYIELGYVPSSVDKSVSKTLEYAYNDWSIASLAQKLGKEDVAEQYFKRSENYRNLFQKDKHRFWMKGENGTWHDDVEMNKWDNLLPHYISGNFWAYDYFVPHNVEDLVALKGGTEAFEKDMDAMLANNTPMVGDQHVDISGFIGKYGHGDEPGHHIPYLYNYTNSAWKSQRLINEIRNTMYANAVDGMVNNEDCGQMSAWYIFSSLGFYPLCPGESYYNIGTPLWNEAKIQLEDGNVFTVKANNVSPENIYVKSVTINGKPIDDLKLLHKDVMAGGELVFEMTNEHP</sequence>
<dbReference type="InterPro" id="IPR050883">
    <property type="entry name" value="PNGase"/>
</dbReference>
<dbReference type="Proteomes" id="UP000198964">
    <property type="component" value="Unassembled WGS sequence"/>
</dbReference>
<dbReference type="GO" id="GO:0005829">
    <property type="term" value="C:cytosol"/>
    <property type="evidence" value="ECO:0007669"/>
    <property type="project" value="TreeGrafter"/>
</dbReference>
<dbReference type="GO" id="GO:0006516">
    <property type="term" value="P:glycoprotein catabolic process"/>
    <property type="evidence" value="ECO:0007669"/>
    <property type="project" value="TreeGrafter"/>
</dbReference>
<feature type="domain" description="Glycosyl hydrolase family 92 N-terminal" evidence="6">
    <location>
        <begin position="34"/>
        <end position="267"/>
    </location>
</feature>
<dbReference type="STRING" id="655355.SAMN05216283_10433"/>
<feature type="domain" description="Glycosyl hydrolase family 92" evidence="5">
    <location>
        <begin position="274"/>
        <end position="740"/>
    </location>
</feature>
<dbReference type="Gene3D" id="2.70.98.10">
    <property type="match status" value="1"/>
</dbReference>
<evidence type="ECO:0000259" key="5">
    <source>
        <dbReference type="Pfam" id="PF07971"/>
    </source>
</evidence>
<dbReference type="Gene3D" id="1.20.1610.10">
    <property type="entry name" value="alpha-1,2-mannosidases domains"/>
    <property type="match status" value="1"/>
</dbReference>
<dbReference type="RefSeq" id="WP_093919723.1">
    <property type="nucleotide sequence ID" value="NZ_FONW01000004.1"/>
</dbReference>
<dbReference type="NCBIfam" id="TIGR01180">
    <property type="entry name" value="aman2_put"/>
    <property type="match status" value="1"/>
</dbReference>
<dbReference type="PANTHER" id="PTHR12143">
    <property type="entry name" value="PEPTIDE N-GLYCANASE PNGASE -RELATED"/>
    <property type="match status" value="1"/>
</dbReference>
<dbReference type="InterPro" id="IPR005887">
    <property type="entry name" value="GH92_a_mannosidase_put"/>
</dbReference>
<dbReference type="InterPro" id="IPR012939">
    <property type="entry name" value="Glyco_hydro_92"/>
</dbReference>
<accession>A0A1I2HFY9</accession>
<dbReference type="AlphaFoldDB" id="A0A1I2HFY9"/>
<evidence type="ECO:0000256" key="4">
    <source>
        <dbReference type="SAM" id="SignalP"/>
    </source>
</evidence>
<reference evidence="7 8" key="1">
    <citation type="submission" date="2016-10" db="EMBL/GenBank/DDBJ databases">
        <authorList>
            <person name="de Groot N.N."/>
        </authorList>
    </citation>
    <scope>NUCLEOTIDE SEQUENCE [LARGE SCALE GENOMIC DNA]</scope>
    <source>
        <strain evidence="7 8">CGMCC 1.9156</strain>
    </source>
</reference>
<keyword evidence="4" id="KW-0732">Signal</keyword>
<evidence type="ECO:0000256" key="1">
    <source>
        <dbReference type="ARBA" id="ARBA00001913"/>
    </source>
</evidence>
<dbReference type="FunFam" id="3.30.2080.10:FF:000001">
    <property type="entry name" value="Alpha-1,2-mannosidase subfamily"/>
    <property type="match status" value="1"/>
</dbReference>
<dbReference type="Gene3D" id="3.30.2080.10">
    <property type="entry name" value="GH92 mannosidase domain"/>
    <property type="match status" value="1"/>
</dbReference>
<feature type="chain" id="PRO_5011589288" evidence="4">
    <location>
        <begin position="19"/>
        <end position="744"/>
    </location>
</feature>
<evidence type="ECO:0000313" key="7">
    <source>
        <dbReference type="EMBL" id="SFF27827.1"/>
    </source>
</evidence>
<proteinExistence type="predicted"/>
<dbReference type="EMBL" id="FONW01000004">
    <property type="protein sequence ID" value="SFF27827.1"/>
    <property type="molecule type" value="Genomic_DNA"/>
</dbReference>
<keyword evidence="3" id="KW-0106">Calcium</keyword>
<gene>
    <name evidence="7" type="ORF">SAMN05216283_10433</name>
</gene>
<evidence type="ECO:0000259" key="6">
    <source>
        <dbReference type="Pfam" id="PF17678"/>
    </source>
</evidence>
<dbReference type="Gene3D" id="1.20.1050.60">
    <property type="entry name" value="alpha-1,2-mannosidase"/>
    <property type="match status" value="1"/>
</dbReference>
<feature type="signal peptide" evidence="4">
    <location>
        <begin position="1"/>
        <end position="18"/>
    </location>
</feature>
<dbReference type="InterPro" id="IPR014718">
    <property type="entry name" value="GH-type_carb-bd"/>
</dbReference>
<dbReference type="Pfam" id="PF07971">
    <property type="entry name" value="Glyco_hydro_92"/>
    <property type="match status" value="1"/>
</dbReference>
<organism evidence="7 8">
    <name type="scientific">Sunxiuqinia elliptica</name>
    <dbReference type="NCBI Taxonomy" id="655355"/>
    <lineage>
        <taxon>Bacteria</taxon>
        <taxon>Pseudomonadati</taxon>
        <taxon>Bacteroidota</taxon>
        <taxon>Bacteroidia</taxon>
        <taxon>Marinilabiliales</taxon>
        <taxon>Prolixibacteraceae</taxon>
        <taxon>Sunxiuqinia</taxon>
    </lineage>
</organism>